<evidence type="ECO:0000313" key="5">
    <source>
        <dbReference type="EMBL" id="SAL81168.1"/>
    </source>
</evidence>
<dbReference type="GO" id="GO:0016757">
    <property type="term" value="F:glycosyltransferase activity"/>
    <property type="evidence" value="ECO:0007669"/>
    <property type="project" value="UniProtKB-KW"/>
</dbReference>
<comment type="similarity">
    <text evidence="1">Belongs to the glycosyltransferase 2 family.</text>
</comment>
<feature type="domain" description="Glycosyltransferase 2-like" evidence="4">
    <location>
        <begin position="5"/>
        <end position="124"/>
    </location>
</feature>
<dbReference type="InterPro" id="IPR001173">
    <property type="entry name" value="Glyco_trans_2-like"/>
</dbReference>
<evidence type="ECO:0000256" key="2">
    <source>
        <dbReference type="ARBA" id="ARBA00022676"/>
    </source>
</evidence>
<dbReference type="AlphaFoldDB" id="A0A158KJ44"/>
<dbReference type="EMBL" id="FCON02000100">
    <property type="protein sequence ID" value="SAL81168.1"/>
    <property type="molecule type" value="Genomic_DNA"/>
</dbReference>
<dbReference type="PANTHER" id="PTHR43685:SF5">
    <property type="entry name" value="GLYCOSYLTRANSFERASE EPSE-RELATED"/>
    <property type="match status" value="1"/>
</dbReference>
<comment type="caution">
    <text evidence="5">The sequence shown here is derived from an EMBL/GenBank/DDBJ whole genome shotgun (WGS) entry which is preliminary data.</text>
</comment>
<dbReference type="RefSeq" id="WP_087648019.1">
    <property type="nucleotide sequence ID" value="NZ_FCON02000100.1"/>
</dbReference>
<evidence type="ECO:0000259" key="4">
    <source>
        <dbReference type="Pfam" id="PF00535"/>
    </source>
</evidence>
<dbReference type="OrthoDB" id="9802649at2"/>
<name>A0A158KJ44_9BURK</name>
<dbReference type="SUPFAM" id="SSF53448">
    <property type="entry name" value="Nucleotide-diphospho-sugar transferases"/>
    <property type="match status" value="1"/>
</dbReference>
<evidence type="ECO:0000256" key="3">
    <source>
        <dbReference type="ARBA" id="ARBA00022679"/>
    </source>
</evidence>
<reference evidence="5" key="1">
    <citation type="submission" date="2016-01" db="EMBL/GenBank/DDBJ databases">
        <authorList>
            <person name="Peeters C."/>
        </authorList>
    </citation>
    <scope>NUCLEOTIDE SEQUENCE [LARGE SCALE GENOMIC DNA]</scope>
    <source>
        <strain evidence="5">LMG 22940</strain>
    </source>
</reference>
<keyword evidence="2" id="KW-0328">Glycosyltransferase</keyword>
<sequence>MLPVSIIIPCYQAASTLARTLDSCVAQPEAAEIIVADDASTDHSIEVASHYAKRDARIALLRMPQNGGAASARNWAAMHASQSVLAFIDADDEYLPGALTAAGLFLKHNPTAACVRLDVDFAGFPPEITRHPDFDRHAATLSNTVASTLVIRRPAYAALGGFPMHPFFRRVGGEDGAFSWALSRIFGNPRLLGAKGVRMHHHAGIHAERFFRVSMGMQPSAREDVTEVIQHSTQFVLAAEAAVAQLRDLKPLNHAAA</sequence>
<protein>
    <submittedName>
        <fullName evidence="5">Glycosyl transferase family 2</fullName>
    </submittedName>
</protein>
<dbReference type="Pfam" id="PF00535">
    <property type="entry name" value="Glycos_transf_2"/>
    <property type="match status" value="1"/>
</dbReference>
<proteinExistence type="inferred from homology"/>
<gene>
    <name evidence="5" type="ORF">AWB68_06045</name>
</gene>
<dbReference type="InterPro" id="IPR050834">
    <property type="entry name" value="Glycosyltransf_2"/>
</dbReference>
<dbReference type="PANTHER" id="PTHR43685">
    <property type="entry name" value="GLYCOSYLTRANSFERASE"/>
    <property type="match status" value="1"/>
</dbReference>
<keyword evidence="3 5" id="KW-0808">Transferase</keyword>
<evidence type="ECO:0000256" key="1">
    <source>
        <dbReference type="ARBA" id="ARBA00006739"/>
    </source>
</evidence>
<keyword evidence="6" id="KW-1185">Reference proteome</keyword>
<evidence type="ECO:0000313" key="6">
    <source>
        <dbReference type="Proteomes" id="UP000054770"/>
    </source>
</evidence>
<dbReference type="Gene3D" id="3.90.550.10">
    <property type="entry name" value="Spore Coat Polysaccharide Biosynthesis Protein SpsA, Chain A"/>
    <property type="match status" value="1"/>
</dbReference>
<dbReference type="Proteomes" id="UP000054770">
    <property type="component" value="Unassembled WGS sequence"/>
</dbReference>
<dbReference type="InterPro" id="IPR029044">
    <property type="entry name" value="Nucleotide-diphossugar_trans"/>
</dbReference>
<accession>A0A158KJ44</accession>
<organism evidence="5 6">
    <name type="scientific">Caballeronia choica</name>
    <dbReference type="NCBI Taxonomy" id="326476"/>
    <lineage>
        <taxon>Bacteria</taxon>
        <taxon>Pseudomonadati</taxon>
        <taxon>Pseudomonadota</taxon>
        <taxon>Betaproteobacteria</taxon>
        <taxon>Burkholderiales</taxon>
        <taxon>Burkholderiaceae</taxon>
        <taxon>Caballeronia</taxon>
    </lineage>
</organism>
<dbReference type="CDD" id="cd00761">
    <property type="entry name" value="Glyco_tranf_GTA_type"/>
    <property type="match status" value="1"/>
</dbReference>